<feature type="signal peptide" evidence="1">
    <location>
        <begin position="1"/>
        <end position="32"/>
    </location>
</feature>
<name>A0A1B6E3M9_9HEMI</name>
<feature type="non-terminal residue" evidence="2">
    <location>
        <position position="1"/>
    </location>
</feature>
<accession>A0A1B6E3M9</accession>
<reference evidence="2" key="1">
    <citation type="submission" date="2015-12" db="EMBL/GenBank/DDBJ databases">
        <title>De novo transcriptome assembly of four potential Pierce s Disease insect vectors from Arizona vineyards.</title>
        <authorList>
            <person name="Tassone E.E."/>
        </authorList>
    </citation>
    <scope>NUCLEOTIDE SEQUENCE</scope>
</reference>
<dbReference type="AlphaFoldDB" id="A0A1B6E3M9"/>
<dbReference type="PANTHER" id="PTHR11257:SF12">
    <property type="entry name" value="EJACULATORY BULB-SPECIFIC PROTEIN 3-RELATED"/>
    <property type="match status" value="1"/>
</dbReference>
<protein>
    <submittedName>
        <fullName evidence="2">Uncharacterized protein</fullName>
    </submittedName>
</protein>
<dbReference type="InterPro" id="IPR005055">
    <property type="entry name" value="A10/PebIII"/>
</dbReference>
<dbReference type="Gene3D" id="1.10.2080.10">
    <property type="entry name" value="Insect odorant-binding protein A10/Ejaculatory bulb-specific protein 3"/>
    <property type="match status" value="1"/>
</dbReference>
<sequence>QFSSSFANNIVNKMSKFVLLALCLVAVGSALADDEKFTDKYDNVDIDEILKNDRLFNSYYKCLMDQGKCTAEGADLKKYLPEAIKSECAPCTEKQKEGAKKVVRYLTENKKDQWKALMDKWDPDHKYREKYEARIQEILNS</sequence>
<dbReference type="PANTHER" id="PTHR11257">
    <property type="entry name" value="CHEMOSENSORY PROTEIN-RELATED"/>
    <property type="match status" value="1"/>
</dbReference>
<keyword evidence="1" id="KW-0732">Signal</keyword>
<feature type="chain" id="PRO_5008581744" evidence="1">
    <location>
        <begin position="33"/>
        <end position="141"/>
    </location>
</feature>
<evidence type="ECO:0000256" key="1">
    <source>
        <dbReference type="SAM" id="SignalP"/>
    </source>
</evidence>
<proteinExistence type="predicted"/>
<dbReference type="InterPro" id="IPR036682">
    <property type="entry name" value="OS_D_A10/PebIII_sf"/>
</dbReference>
<evidence type="ECO:0000313" key="2">
    <source>
        <dbReference type="EMBL" id="JAS32530.1"/>
    </source>
</evidence>
<organism evidence="2">
    <name type="scientific">Clastoptera arizonana</name>
    <name type="common">Arizona spittle bug</name>
    <dbReference type="NCBI Taxonomy" id="38151"/>
    <lineage>
        <taxon>Eukaryota</taxon>
        <taxon>Metazoa</taxon>
        <taxon>Ecdysozoa</taxon>
        <taxon>Arthropoda</taxon>
        <taxon>Hexapoda</taxon>
        <taxon>Insecta</taxon>
        <taxon>Pterygota</taxon>
        <taxon>Neoptera</taxon>
        <taxon>Paraneoptera</taxon>
        <taxon>Hemiptera</taxon>
        <taxon>Auchenorrhyncha</taxon>
        <taxon>Cercopoidea</taxon>
        <taxon>Clastopteridae</taxon>
        <taxon>Clastoptera</taxon>
    </lineage>
</organism>
<dbReference type="EMBL" id="GEDC01004768">
    <property type="protein sequence ID" value="JAS32530.1"/>
    <property type="molecule type" value="Transcribed_RNA"/>
</dbReference>
<gene>
    <name evidence="2" type="ORF">g.45401</name>
</gene>
<dbReference type="Pfam" id="PF03392">
    <property type="entry name" value="OS-D"/>
    <property type="match status" value="1"/>
</dbReference>
<dbReference type="SUPFAM" id="SSF100910">
    <property type="entry name" value="Chemosensory protein Csp2"/>
    <property type="match status" value="1"/>
</dbReference>